<dbReference type="STRING" id="889453.SAMN03080601_02608"/>
<gene>
    <name evidence="2" type="ORF">SAMN03080601_02608</name>
</gene>
<organism evidence="2 3">
    <name type="scientific">Alkalitalea saponilacus</name>
    <dbReference type="NCBI Taxonomy" id="889453"/>
    <lineage>
        <taxon>Bacteria</taxon>
        <taxon>Pseudomonadati</taxon>
        <taxon>Bacteroidota</taxon>
        <taxon>Bacteroidia</taxon>
        <taxon>Marinilabiliales</taxon>
        <taxon>Marinilabiliaceae</taxon>
        <taxon>Alkalitalea</taxon>
    </lineage>
</organism>
<name>A0A1T5HQE2_9BACT</name>
<sequence length="280" mass="32901">MKKYVVALLIIAIPIVTFSQQHVPEVEDYERFLKSKTLVVLDDALMSFYNSRIQEVVERSWTITPYEFISSREFEEKKHDPNLSFLLTTIVTFDRDKTRARYNFLSLLMGQPNADVKTMPDLCSLPLSYLDVEEDSYLYKLEAFVLFMQSHVRNALEDSRFIGDRGFRRYNRERGSLEGKKLLLTKEDLAPDISTRAAIAQNYPYDFEIVTRDEIEAAIARQDPDVVFLHKVGPEGTRIRARVYKLLVGAADSKLYYWNYQMIKHRSDDAFQRRDLRRLR</sequence>
<evidence type="ECO:0000313" key="2">
    <source>
        <dbReference type="EMBL" id="SKC22888.1"/>
    </source>
</evidence>
<feature type="signal peptide" evidence="1">
    <location>
        <begin position="1"/>
        <end position="19"/>
    </location>
</feature>
<dbReference type="OrthoDB" id="1093741at2"/>
<protein>
    <submittedName>
        <fullName evidence="2">Uncharacterized protein</fullName>
    </submittedName>
</protein>
<dbReference type="EMBL" id="FUYV01000016">
    <property type="protein sequence ID" value="SKC22888.1"/>
    <property type="molecule type" value="Genomic_DNA"/>
</dbReference>
<dbReference type="RefSeq" id="WP_079558310.1">
    <property type="nucleotide sequence ID" value="NZ_CP021904.1"/>
</dbReference>
<proteinExistence type="predicted"/>
<dbReference type="AlphaFoldDB" id="A0A1T5HQE2"/>
<feature type="chain" id="PRO_5013092246" evidence="1">
    <location>
        <begin position="20"/>
        <end position="280"/>
    </location>
</feature>
<evidence type="ECO:0000313" key="3">
    <source>
        <dbReference type="Proteomes" id="UP000191055"/>
    </source>
</evidence>
<reference evidence="2 3" key="1">
    <citation type="submission" date="2017-02" db="EMBL/GenBank/DDBJ databases">
        <authorList>
            <person name="Peterson S.W."/>
        </authorList>
    </citation>
    <scope>NUCLEOTIDE SEQUENCE [LARGE SCALE GENOMIC DNA]</scope>
    <source>
        <strain evidence="2 3">DSM 24412</strain>
    </source>
</reference>
<dbReference type="KEGG" id="asx:CDL62_04465"/>
<dbReference type="Proteomes" id="UP000191055">
    <property type="component" value="Unassembled WGS sequence"/>
</dbReference>
<accession>A0A1T5HQE2</accession>
<evidence type="ECO:0000256" key="1">
    <source>
        <dbReference type="SAM" id="SignalP"/>
    </source>
</evidence>
<keyword evidence="3" id="KW-1185">Reference proteome</keyword>
<keyword evidence="1" id="KW-0732">Signal</keyword>